<dbReference type="EMBL" id="CAJNOJ010000149">
    <property type="protein sequence ID" value="CAF1201109.1"/>
    <property type="molecule type" value="Genomic_DNA"/>
</dbReference>
<keyword evidence="3" id="KW-1185">Reference proteome</keyword>
<organism evidence="2 3">
    <name type="scientific">Adineta ricciae</name>
    <name type="common">Rotifer</name>
    <dbReference type="NCBI Taxonomy" id="249248"/>
    <lineage>
        <taxon>Eukaryota</taxon>
        <taxon>Metazoa</taxon>
        <taxon>Spiralia</taxon>
        <taxon>Gnathifera</taxon>
        <taxon>Rotifera</taxon>
        <taxon>Eurotatoria</taxon>
        <taxon>Bdelloidea</taxon>
        <taxon>Adinetida</taxon>
        <taxon>Adinetidae</taxon>
        <taxon>Adineta</taxon>
    </lineage>
</organism>
<protein>
    <submittedName>
        <fullName evidence="2">Uncharacterized protein</fullName>
    </submittedName>
</protein>
<evidence type="ECO:0000313" key="3">
    <source>
        <dbReference type="Proteomes" id="UP000663828"/>
    </source>
</evidence>
<reference evidence="2" key="1">
    <citation type="submission" date="2021-02" db="EMBL/GenBank/DDBJ databases">
        <authorList>
            <person name="Nowell W R."/>
        </authorList>
    </citation>
    <scope>NUCLEOTIDE SEQUENCE</scope>
</reference>
<dbReference type="Proteomes" id="UP000663852">
    <property type="component" value="Unassembled WGS sequence"/>
</dbReference>
<dbReference type="Proteomes" id="UP000663828">
    <property type="component" value="Unassembled WGS sequence"/>
</dbReference>
<sequence length="359" mass="40989">MTDIIVRNWAINLWYQDISHSFQKLLRTAPDSTPGLPAVGTWVSLASWSSHVVGFSIRQQSIPELWTYVIRNLPQRMQNILDRIPFKLVELLFKEILQHAAFALGEGNRVIFSDIATSYSRYGMEFCSYTTKPDDALLVEFIQKYVCTDGECTLAKAIWALFKAHFGRDGSLTFTERDQLILVQSIYAGLAEQTHVDPYINASLPGYTLEWCRFWPSKNVSECPVVVNSIVTKLMVHVIVGSHRILAEQNIPSKTHNGSDFSPYLSELTLPEAHDAMSKMLNSTTVQLDHTAANDWNILAQRLRFVAPLFWVFQDHEEINCYIYTVEQELLIRTNQAHQMDQGSWYRLCDKDCCAANGQ</sequence>
<evidence type="ECO:0000313" key="2">
    <source>
        <dbReference type="EMBL" id="CAF1598041.1"/>
    </source>
</evidence>
<proteinExistence type="predicted"/>
<comment type="caution">
    <text evidence="2">The sequence shown here is derived from an EMBL/GenBank/DDBJ whole genome shotgun (WGS) entry which is preliminary data.</text>
</comment>
<name>A0A816AIE2_ADIRI</name>
<dbReference type="EMBL" id="CAJNOR010006549">
    <property type="protein sequence ID" value="CAF1598041.1"/>
    <property type="molecule type" value="Genomic_DNA"/>
</dbReference>
<dbReference type="OrthoDB" id="10391522at2759"/>
<accession>A0A816AIE2</accession>
<gene>
    <name evidence="1" type="ORF">EDS130_LOCUS25372</name>
    <name evidence="2" type="ORF">XAT740_LOCUS47348</name>
</gene>
<evidence type="ECO:0000313" key="1">
    <source>
        <dbReference type="EMBL" id="CAF1201109.1"/>
    </source>
</evidence>
<dbReference type="AlphaFoldDB" id="A0A816AIE2"/>